<keyword evidence="3" id="KW-1185">Reference proteome</keyword>
<feature type="region of interest" description="Disordered" evidence="1">
    <location>
        <begin position="65"/>
        <end position="133"/>
    </location>
</feature>
<accession>A0AAW0BJC6</accession>
<sequence>MSLYREQRYDLQGADEIDFLKGKGHNEKEIYEILIPIRKKGRRRNREAKREQFCLRSAAQRAKIASLDAPERDYHKRKKQMQQREWRERNREKLAEKAKERRRKIKAMDIPDYDPNSPLPPSDPPSPASSDDIFNDTTLLQARFSPKLPTNWRQFNTAHQYKPARALFREWISPQTSRISSVVQGPRIKTSKSRVTPILYSFQKKEYQELDNTEAMRFMDVTKKLVSNDEPEREEHAKDALTSSQFRMASGSMSSPPTSLLQKAIVSKTRMEVSPSQSKPTEYLGDLPVHAIHKSLPATKRDSARTNARNYYNRNRAKVLAKAAQYRERKRIQLHSCGTEELEKQLEERRRKQRLYSCRFREKHRI</sequence>
<feature type="compositionally biased region" description="Polar residues" evidence="1">
    <location>
        <begin position="241"/>
        <end position="258"/>
    </location>
</feature>
<feature type="compositionally biased region" description="Pro residues" evidence="1">
    <location>
        <begin position="117"/>
        <end position="127"/>
    </location>
</feature>
<feature type="compositionally biased region" description="Basic and acidic residues" evidence="1">
    <location>
        <begin position="82"/>
        <end position="99"/>
    </location>
</feature>
<protein>
    <submittedName>
        <fullName evidence="2">Uncharacterized protein</fullName>
    </submittedName>
</protein>
<evidence type="ECO:0000256" key="1">
    <source>
        <dbReference type="SAM" id="MobiDB-lite"/>
    </source>
</evidence>
<reference evidence="2 3" key="1">
    <citation type="submission" date="2024-01" db="EMBL/GenBank/DDBJ databases">
        <title>A draft genome for a cacao thread blight-causing isolate of Paramarasmius palmivorus.</title>
        <authorList>
            <person name="Baruah I.K."/>
            <person name="Bukari Y."/>
            <person name="Amoako-Attah I."/>
            <person name="Meinhardt L.W."/>
            <person name="Bailey B.A."/>
            <person name="Cohen S.P."/>
        </authorList>
    </citation>
    <scope>NUCLEOTIDE SEQUENCE [LARGE SCALE GENOMIC DNA]</scope>
    <source>
        <strain evidence="2 3">GH-12</strain>
    </source>
</reference>
<dbReference type="EMBL" id="JAYKXP010000103">
    <property type="protein sequence ID" value="KAK7026497.1"/>
    <property type="molecule type" value="Genomic_DNA"/>
</dbReference>
<feature type="region of interest" description="Disordered" evidence="1">
    <location>
        <begin position="227"/>
        <end position="258"/>
    </location>
</feature>
<dbReference type="AlphaFoldDB" id="A0AAW0BJC6"/>
<organism evidence="2 3">
    <name type="scientific">Paramarasmius palmivorus</name>
    <dbReference type="NCBI Taxonomy" id="297713"/>
    <lineage>
        <taxon>Eukaryota</taxon>
        <taxon>Fungi</taxon>
        <taxon>Dikarya</taxon>
        <taxon>Basidiomycota</taxon>
        <taxon>Agaricomycotina</taxon>
        <taxon>Agaricomycetes</taxon>
        <taxon>Agaricomycetidae</taxon>
        <taxon>Agaricales</taxon>
        <taxon>Marasmiineae</taxon>
        <taxon>Marasmiaceae</taxon>
        <taxon>Paramarasmius</taxon>
    </lineage>
</organism>
<evidence type="ECO:0000313" key="3">
    <source>
        <dbReference type="Proteomes" id="UP001383192"/>
    </source>
</evidence>
<gene>
    <name evidence="2" type="ORF">VNI00_015577</name>
</gene>
<name>A0AAW0BJC6_9AGAR</name>
<dbReference type="Proteomes" id="UP001383192">
    <property type="component" value="Unassembled WGS sequence"/>
</dbReference>
<proteinExistence type="predicted"/>
<evidence type="ECO:0000313" key="2">
    <source>
        <dbReference type="EMBL" id="KAK7026497.1"/>
    </source>
</evidence>
<comment type="caution">
    <text evidence="2">The sequence shown here is derived from an EMBL/GenBank/DDBJ whole genome shotgun (WGS) entry which is preliminary data.</text>
</comment>